<keyword evidence="4" id="KW-1185">Reference proteome</keyword>
<dbReference type="InterPro" id="IPR051199">
    <property type="entry name" value="LPS_LOS_Heptosyltrfase"/>
</dbReference>
<protein>
    <submittedName>
        <fullName evidence="3">Glycosyltransferase family 9 protein</fullName>
    </submittedName>
</protein>
<name>A0ABP8HN78_9BURK</name>
<reference evidence="4" key="1">
    <citation type="journal article" date="2019" name="Int. J. Syst. Evol. Microbiol.">
        <title>The Global Catalogue of Microorganisms (GCM) 10K type strain sequencing project: providing services to taxonomists for standard genome sequencing and annotation.</title>
        <authorList>
            <consortium name="The Broad Institute Genomics Platform"/>
            <consortium name="The Broad Institute Genome Sequencing Center for Infectious Disease"/>
            <person name="Wu L."/>
            <person name="Ma J."/>
        </authorList>
    </citation>
    <scope>NUCLEOTIDE SEQUENCE [LARGE SCALE GENOMIC DNA]</scope>
    <source>
        <strain evidence="4">JCM 17666</strain>
    </source>
</reference>
<comment type="caution">
    <text evidence="3">The sequence shown here is derived from an EMBL/GenBank/DDBJ whole genome shotgun (WGS) entry which is preliminary data.</text>
</comment>
<dbReference type="Pfam" id="PF01075">
    <property type="entry name" value="Glyco_transf_9"/>
    <property type="match status" value="1"/>
</dbReference>
<evidence type="ECO:0000313" key="4">
    <source>
        <dbReference type="Proteomes" id="UP001501671"/>
    </source>
</evidence>
<dbReference type="RefSeq" id="WP_345251957.1">
    <property type="nucleotide sequence ID" value="NZ_BAABFO010000030.1"/>
</dbReference>
<gene>
    <name evidence="3" type="ORF">GCM10023144_42850</name>
</gene>
<dbReference type="Proteomes" id="UP001501671">
    <property type="component" value="Unassembled WGS sequence"/>
</dbReference>
<dbReference type="PANTHER" id="PTHR30160:SF1">
    <property type="entry name" value="LIPOPOLYSACCHARIDE 1,2-N-ACETYLGLUCOSAMINETRANSFERASE-RELATED"/>
    <property type="match status" value="1"/>
</dbReference>
<sequence>MPRPPGSALVIALRYLGDVLLATPLARALRSRYPDCAVDMLVFSGTEGMLRNNPDLRDVITIAERGGRDATLAMLRRLWRRYDMALVPQPGDRPHLFALAAAPLRYGFVPAQAGQAWWKRLSLTRPLVAEPGSHRVQENERLARAAGLGPTGALVAPTAGLQPGDWPARLARSLPDGPPFDPARPYAVIHPYPRWRYKRWHVPGWQALIAGLEGDGLQLVLTGGPQADETAYADALLDSLPPGQRRAILRVQGRLDLAETADLLRHARLYVGPDTGTTHLAAACGAPTLALFGPTDPRAWGPTPASGLDRPWERAAPRQRRGNVILLQNSGRGCVPCQQEGCQRRRDSASDCLDSLDAGAVLAAARDLLGETAR</sequence>
<evidence type="ECO:0000256" key="2">
    <source>
        <dbReference type="ARBA" id="ARBA00022679"/>
    </source>
</evidence>
<keyword evidence="1" id="KW-0328">Glycosyltransferase</keyword>
<keyword evidence="2" id="KW-0808">Transferase</keyword>
<dbReference type="InterPro" id="IPR002201">
    <property type="entry name" value="Glyco_trans_9"/>
</dbReference>
<evidence type="ECO:0000256" key="1">
    <source>
        <dbReference type="ARBA" id="ARBA00022676"/>
    </source>
</evidence>
<organism evidence="3 4">
    <name type="scientific">Pigmentiphaga soli</name>
    <dbReference type="NCBI Taxonomy" id="1007095"/>
    <lineage>
        <taxon>Bacteria</taxon>
        <taxon>Pseudomonadati</taxon>
        <taxon>Pseudomonadota</taxon>
        <taxon>Betaproteobacteria</taxon>
        <taxon>Burkholderiales</taxon>
        <taxon>Alcaligenaceae</taxon>
        <taxon>Pigmentiphaga</taxon>
    </lineage>
</organism>
<dbReference type="SUPFAM" id="SSF53756">
    <property type="entry name" value="UDP-Glycosyltransferase/glycogen phosphorylase"/>
    <property type="match status" value="1"/>
</dbReference>
<dbReference type="PANTHER" id="PTHR30160">
    <property type="entry name" value="TETRAACYLDISACCHARIDE 4'-KINASE-RELATED"/>
    <property type="match status" value="1"/>
</dbReference>
<dbReference type="EMBL" id="BAABFO010000030">
    <property type="protein sequence ID" value="GAA4341729.1"/>
    <property type="molecule type" value="Genomic_DNA"/>
</dbReference>
<accession>A0ABP8HN78</accession>
<proteinExistence type="predicted"/>
<evidence type="ECO:0000313" key="3">
    <source>
        <dbReference type="EMBL" id="GAA4341729.1"/>
    </source>
</evidence>
<dbReference type="CDD" id="cd03789">
    <property type="entry name" value="GT9_LPS_heptosyltransferase"/>
    <property type="match status" value="1"/>
</dbReference>
<dbReference type="Gene3D" id="3.40.50.2000">
    <property type="entry name" value="Glycogen Phosphorylase B"/>
    <property type="match status" value="2"/>
</dbReference>